<dbReference type="InterPro" id="IPR027039">
    <property type="entry name" value="Crtac1"/>
</dbReference>
<dbReference type="SUPFAM" id="SSF69318">
    <property type="entry name" value="Integrin alpha N-terminal domain"/>
    <property type="match status" value="3"/>
</dbReference>
<dbReference type="RefSeq" id="WP_346755890.1">
    <property type="nucleotide sequence ID" value="NZ_JAUJEB010000001.1"/>
</dbReference>
<comment type="caution">
    <text evidence="3">The sequence shown here is derived from an EMBL/GenBank/DDBJ whole genome shotgun (WGS) entry which is preliminary data.</text>
</comment>
<reference evidence="3" key="1">
    <citation type="submission" date="2023-06" db="EMBL/GenBank/DDBJ databases">
        <title>Genomic of Agaribacillus aureum.</title>
        <authorList>
            <person name="Wang G."/>
        </authorList>
    </citation>
    <scope>NUCLEOTIDE SEQUENCE</scope>
    <source>
        <strain evidence="3">BMA12</strain>
    </source>
</reference>
<gene>
    <name evidence="3" type="ORF">QQ020_00770</name>
</gene>
<dbReference type="InterPro" id="IPR028994">
    <property type="entry name" value="Integrin_alpha_N"/>
</dbReference>
<name>A0ABT8KYM1_9BACT</name>
<dbReference type="InterPro" id="IPR011519">
    <property type="entry name" value="UnbV_ASPIC"/>
</dbReference>
<dbReference type="EMBL" id="JAUJEB010000001">
    <property type="protein sequence ID" value="MDN5210547.1"/>
    <property type="molecule type" value="Genomic_DNA"/>
</dbReference>
<keyword evidence="4" id="KW-1185">Reference proteome</keyword>
<proteinExistence type="predicted"/>
<evidence type="ECO:0000259" key="2">
    <source>
        <dbReference type="Pfam" id="PF07593"/>
    </source>
</evidence>
<sequence>MMRVAGISFSVVVICLASCNTNTPQVFKRLYPEQTGINFNNRIEEDDVHNVYNYMNIYTGAGVAIGDINNDGLADIYFSGNMVTGRLYLNLGNMKFRDITESAGLVDDRWGTGAAMVDINQDGWTDIYVCVSGSAPADQRANLLYVNNGDNTFSEKAAEYGIDESRQSMHASFFDYDRDGDLDLFTIINSAAYANNVNVPLPRRLNGEAGNTDVLYRNNGDNTFTDVSREAGILIEGYSLGLAVSDINHDGWPDIYISNDFIGNDVFYINNADGTFTDRADEYLKHTSYAGMGNDLADVNNDGLVDIMVLDMRPEDNKRQKLIISSTGYDKFQLMLQKGYKAQYSRNTLQLNRGEGLFSEIGFLAGVSSTDWSWSALLADYDNDGDRDLFVTNGFLRDLGNLDYIHYQNIYDAPMGSVEAKIKNKLAAIKALEGAELKDYLYENTGGLNFSNRSEDWGIDKPGYSNGAAYADLDNDGDLELVVNNINEAPHIYENRTDQLFKRNFIQLKLIGHHANRDGIGAKISVKCNDHLQFYEHYPYRGYESTVGPIIHFGLGEAASIDSLEIFWPDGKYQLLRNPNINQMLTLTYTDAAAWRKGADKKKPPTILQEVSGEKGINYFHRENQYVDFKLQPILPHMHSRGGPGIAVGDINGDLLEDFYVGASSGRAGQFFIQQPSGLFDHFELPEDSIYEDMGVLLFDADLDLDLDLYVVSGGSAHPKGSTYYQDRLYLNDGSGNFSKSEAALPPMLSSGSSVVAGDYDRDGDLDLFVGGRVIPGEYPLPPRSYLLRNDTPPGGAPQFTDVTDKNPGLSSPGLVTTALWTDYDNDGWVDLLVAGEFMPLRFFHNETGHLIEKTNQTGMTHTAGWWNSLLGGDFDKDGDIDYMAGNLGLNSRLKASPQQPLCIYASDYDKNGRIDPVMCYYIQGENYLAHGRDEIIQQISAMRARFKTYEEYSEATFDQSFLPSELNAAYVVKSQRFESSYIENLGQGKFAIKSLPIEAQLSPVFAMAANDYDGDGQLDVLVAGNSYATEVSVGQYDASVGLYLKRDSNGDWLPVKISKSGFIADGDVKSLARIQMADGNEMVLVGNNAGALKAFSGNLKHSGLYRPTAMDVFADITLEDGTSYRHEFYHGSSYLSQSSRVIHITPGMKQITVTRSDGKRNDVVIGEYTGIQ</sequence>
<dbReference type="Gene3D" id="2.130.10.130">
    <property type="entry name" value="Integrin alpha, N-terminal"/>
    <property type="match status" value="3"/>
</dbReference>
<evidence type="ECO:0000256" key="1">
    <source>
        <dbReference type="ARBA" id="ARBA00022729"/>
    </source>
</evidence>
<accession>A0ABT8KYM1</accession>
<organism evidence="3 4">
    <name type="scientific">Agaribacillus aureus</name>
    <dbReference type="NCBI Taxonomy" id="3051825"/>
    <lineage>
        <taxon>Bacteria</taxon>
        <taxon>Pseudomonadati</taxon>
        <taxon>Bacteroidota</taxon>
        <taxon>Cytophagia</taxon>
        <taxon>Cytophagales</taxon>
        <taxon>Splendidivirgaceae</taxon>
        <taxon>Agaribacillus</taxon>
    </lineage>
</organism>
<keyword evidence="1" id="KW-0732">Signal</keyword>
<protein>
    <submittedName>
        <fullName evidence="3">VCBS repeat-containing protein</fullName>
    </submittedName>
</protein>
<dbReference type="PANTHER" id="PTHR16026:SF0">
    <property type="entry name" value="CARTILAGE ACIDIC PROTEIN 1"/>
    <property type="match status" value="1"/>
</dbReference>
<dbReference type="InterPro" id="IPR013517">
    <property type="entry name" value="FG-GAP"/>
</dbReference>
<feature type="domain" description="ASPIC/UnbV" evidence="2">
    <location>
        <begin position="519"/>
        <end position="586"/>
    </location>
</feature>
<dbReference type="Proteomes" id="UP001172083">
    <property type="component" value="Unassembled WGS sequence"/>
</dbReference>
<evidence type="ECO:0000313" key="4">
    <source>
        <dbReference type="Proteomes" id="UP001172083"/>
    </source>
</evidence>
<dbReference type="PANTHER" id="PTHR16026">
    <property type="entry name" value="CARTILAGE ACIDIC PROTEIN 1"/>
    <property type="match status" value="1"/>
</dbReference>
<evidence type="ECO:0000313" key="3">
    <source>
        <dbReference type="EMBL" id="MDN5210547.1"/>
    </source>
</evidence>
<dbReference type="Pfam" id="PF07593">
    <property type="entry name" value="UnbV_ASPIC"/>
    <property type="match status" value="1"/>
</dbReference>
<dbReference type="Pfam" id="PF13517">
    <property type="entry name" value="FG-GAP_3"/>
    <property type="match status" value="5"/>
</dbReference>